<keyword evidence="3" id="KW-1185">Reference proteome</keyword>
<feature type="region of interest" description="Disordered" evidence="1">
    <location>
        <begin position="9"/>
        <end position="50"/>
    </location>
</feature>
<feature type="region of interest" description="Disordered" evidence="1">
    <location>
        <begin position="100"/>
        <end position="133"/>
    </location>
</feature>
<feature type="compositionally biased region" description="Basic and acidic residues" evidence="1">
    <location>
        <begin position="103"/>
        <end position="115"/>
    </location>
</feature>
<evidence type="ECO:0000256" key="1">
    <source>
        <dbReference type="SAM" id="MobiDB-lite"/>
    </source>
</evidence>
<gene>
    <name evidence="2" type="ORF">ACFFTL_05805</name>
</gene>
<comment type="caution">
    <text evidence="2">The sequence shown here is derived from an EMBL/GenBank/DDBJ whole genome shotgun (WGS) entry which is preliminary data.</text>
</comment>
<evidence type="ECO:0000313" key="3">
    <source>
        <dbReference type="Proteomes" id="UP001589710"/>
    </source>
</evidence>
<feature type="compositionally biased region" description="Low complexity" evidence="1">
    <location>
        <begin position="12"/>
        <end position="50"/>
    </location>
</feature>
<dbReference type="RefSeq" id="WP_345516091.1">
    <property type="nucleotide sequence ID" value="NZ_BAAAXD010000035.1"/>
</dbReference>
<organism evidence="2 3">
    <name type="scientific">Streptomyces yanii</name>
    <dbReference type="NCBI Taxonomy" id="78510"/>
    <lineage>
        <taxon>Bacteria</taxon>
        <taxon>Bacillati</taxon>
        <taxon>Actinomycetota</taxon>
        <taxon>Actinomycetes</taxon>
        <taxon>Kitasatosporales</taxon>
        <taxon>Streptomycetaceae</taxon>
        <taxon>Streptomyces</taxon>
    </lineage>
</organism>
<proteinExistence type="predicted"/>
<dbReference type="Proteomes" id="UP001589710">
    <property type="component" value="Unassembled WGS sequence"/>
</dbReference>
<protein>
    <recommendedName>
        <fullName evidence="4">Lipoprotein</fullName>
    </recommendedName>
</protein>
<evidence type="ECO:0008006" key="4">
    <source>
        <dbReference type="Google" id="ProtNLM"/>
    </source>
</evidence>
<dbReference type="EMBL" id="JBHMCG010000024">
    <property type="protein sequence ID" value="MFB9571866.1"/>
    <property type="molecule type" value="Genomic_DNA"/>
</dbReference>
<reference evidence="2 3" key="1">
    <citation type="submission" date="2024-09" db="EMBL/GenBank/DDBJ databases">
        <authorList>
            <person name="Sun Q."/>
            <person name="Mori K."/>
        </authorList>
    </citation>
    <scope>NUCLEOTIDE SEQUENCE [LARGE SCALE GENOMIC DNA]</scope>
    <source>
        <strain evidence="2 3">JCM 3331</strain>
    </source>
</reference>
<accession>A0ABV5R3D4</accession>
<name>A0ABV5R3D4_9ACTN</name>
<sequence length="171" mass="18404">MGPLVLLAVGCSTSTSPQPDSPSSSASWPDASDTTNAACPDTAPVPSDSVPVAVHDFDKKSEWYGTDDLWVAKPRLLDHTDEREERYRTKYASITLDAQGRATDQKGAPHVDVERLNGSGSARGSTGGFATADGDRQWWPTVINFPEPGCWQVTETLGSTEVRFTVHVAAR</sequence>
<evidence type="ECO:0000313" key="2">
    <source>
        <dbReference type="EMBL" id="MFB9571866.1"/>
    </source>
</evidence>